<sequence length="166" mass="18396">MISRFTEGMNSCGGLWDTVLSHWQAFVPVMTSAQQEPLTLEQFRQLFDVCYSRRDCRLRAAEEATVGHWETVLAFVGSKHGRDGRMDGRGSVVKMLQVFQDGLPHASTCALELFLPRAVAGAADLLALLSRAVHEALGFARLQGEGDGETDICTEPDDKLWNWKPS</sequence>
<name>A0A6A4RSB1_SCOMX</name>
<organism evidence="1 2">
    <name type="scientific">Scophthalmus maximus</name>
    <name type="common">Turbot</name>
    <name type="synonym">Psetta maxima</name>
    <dbReference type="NCBI Taxonomy" id="52904"/>
    <lineage>
        <taxon>Eukaryota</taxon>
        <taxon>Metazoa</taxon>
        <taxon>Chordata</taxon>
        <taxon>Craniata</taxon>
        <taxon>Vertebrata</taxon>
        <taxon>Euteleostomi</taxon>
        <taxon>Actinopterygii</taxon>
        <taxon>Neopterygii</taxon>
        <taxon>Teleostei</taxon>
        <taxon>Neoteleostei</taxon>
        <taxon>Acanthomorphata</taxon>
        <taxon>Carangaria</taxon>
        <taxon>Pleuronectiformes</taxon>
        <taxon>Pleuronectoidei</taxon>
        <taxon>Scophthalmidae</taxon>
        <taxon>Scophthalmus</taxon>
    </lineage>
</organism>
<comment type="caution">
    <text evidence="1">The sequence shown here is derived from an EMBL/GenBank/DDBJ whole genome shotgun (WGS) entry which is preliminary data.</text>
</comment>
<gene>
    <name evidence="1" type="ORF">F2P81_025835</name>
</gene>
<reference evidence="1 2" key="1">
    <citation type="submission" date="2019-06" db="EMBL/GenBank/DDBJ databases">
        <title>Draft genomes of female and male turbot (Scophthalmus maximus).</title>
        <authorList>
            <person name="Xu H."/>
            <person name="Xu X.-W."/>
            <person name="Shao C."/>
            <person name="Chen S."/>
        </authorList>
    </citation>
    <scope>NUCLEOTIDE SEQUENCE [LARGE SCALE GENOMIC DNA]</scope>
    <source>
        <strain evidence="1">Ysfricsl-2016a</strain>
        <tissue evidence="1">Blood</tissue>
    </source>
</reference>
<dbReference type="AlphaFoldDB" id="A0A6A4RSB1"/>
<protein>
    <submittedName>
        <fullName evidence="1">Uncharacterized protein</fullName>
    </submittedName>
</protein>
<proteinExistence type="predicted"/>
<dbReference type="Proteomes" id="UP000438429">
    <property type="component" value="Unassembled WGS sequence"/>
</dbReference>
<evidence type="ECO:0000313" key="1">
    <source>
        <dbReference type="EMBL" id="KAF0021912.1"/>
    </source>
</evidence>
<dbReference type="EMBL" id="VEVO01001047">
    <property type="protein sequence ID" value="KAF0021912.1"/>
    <property type="molecule type" value="Genomic_DNA"/>
</dbReference>
<accession>A0A6A4RSB1</accession>
<evidence type="ECO:0000313" key="2">
    <source>
        <dbReference type="Proteomes" id="UP000438429"/>
    </source>
</evidence>